<protein>
    <submittedName>
        <fullName evidence="2">Uncharacterized protein</fullName>
    </submittedName>
</protein>
<dbReference type="InterPro" id="IPR011990">
    <property type="entry name" value="TPR-like_helical_dom_sf"/>
</dbReference>
<dbReference type="AlphaFoldDB" id="A0AAN7UY86"/>
<feature type="region of interest" description="Disordered" evidence="1">
    <location>
        <begin position="129"/>
        <end position="159"/>
    </location>
</feature>
<keyword evidence="3" id="KW-1185">Reference proteome</keyword>
<gene>
    <name evidence="2" type="ORF">RRF57_005569</name>
</gene>
<accession>A0AAN7UY86</accession>
<dbReference type="Proteomes" id="UP001305414">
    <property type="component" value="Unassembled WGS sequence"/>
</dbReference>
<feature type="compositionally biased region" description="Low complexity" evidence="1">
    <location>
        <begin position="59"/>
        <end position="78"/>
    </location>
</feature>
<feature type="region of interest" description="Disordered" evidence="1">
    <location>
        <begin position="50"/>
        <end position="79"/>
    </location>
</feature>
<dbReference type="Gene3D" id="1.25.40.10">
    <property type="entry name" value="Tetratricopeptide repeat domain"/>
    <property type="match status" value="2"/>
</dbReference>
<feature type="compositionally biased region" description="Polar residues" evidence="1">
    <location>
        <begin position="179"/>
        <end position="190"/>
    </location>
</feature>
<dbReference type="EMBL" id="JAWHQM010000013">
    <property type="protein sequence ID" value="KAK5629854.1"/>
    <property type="molecule type" value="Genomic_DNA"/>
</dbReference>
<proteinExistence type="predicted"/>
<feature type="region of interest" description="Disordered" evidence="1">
    <location>
        <begin position="173"/>
        <end position="199"/>
    </location>
</feature>
<evidence type="ECO:0000313" key="2">
    <source>
        <dbReference type="EMBL" id="KAK5629854.1"/>
    </source>
</evidence>
<name>A0AAN7UY86_9PEZI</name>
<comment type="caution">
    <text evidence="2">The sequence shown here is derived from an EMBL/GenBank/DDBJ whole genome shotgun (WGS) entry which is preliminary data.</text>
</comment>
<evidence type="ECO:0000313" key="3">
    <source>
        <dbReference type="Proteomes" id="UP001305414"/>
    </source>
</evidence>
<evidence type="ECO:0000256" key="1">
    <source>
        <dbReference type="SAM" id="MobiDB-lite"/>
    </source>
</evidence>
<reference evidence="2 3" key="1">
    <citation type="submission" date="2023-10" db="EMBL/GenBank/DDBJ databases">
        <title>Draft genome sequence of Xylaria bambusicola isolate GMP-LS, the root and basal stem rot pathogen of sugarcane in Indonesia.</title>
        <authorList>
            <person name="Selvaraj P."/>
            <person name="Muralishankar V."/>
            <person name="Muruganantham S."/>
            <person name="Sp S."/>
            <person name="Haryani S."/>
            <person name="Lau K.J.X."/>
            <person name="Naqvi N.I."/>
        </authorList>
    </citation>
    <scope>NUCLEOTIDE SEQUENCE [LARGE SCALE GENOMIC DNA]</scope>
    <source>
        <strain evidence="2">GMP-LS</strain>
    </source>
</reference>
<feature type="compositionally biased region" description="Low complexity" evidence="1">
    <location>
        <begin position="143"/>
        <end position="156"/>
    </location>
</feature>
<sequence length="981" mass="109749">MSPPLPLPSKAVVRALRSIALGTSCAIGAILEDRRRRISTLETAVANKEKLKSSRRYHQYSLEQPEQPQQPQQPLYSPDDAAFFSPNVQWYELEGYWPGKNYKVETTDPEDAGTDGIGNRVPVHVDNSGEYMQLPQPTPLPSLPLQSTSSQPLFSPNRQPQYSITRQSTRDNLACSAAHASQPSPTSEVQKGQDGPLPSIENLLVRPDSGKLDRAVSLFLSSYPAFASGSQRDAWLALSVRLSLECQSWNRWEDFNRLLAIIIKFDTLTEAQYLAYNPGFAIEFLLRRPDPDTPCSEESAHSAAELFLVGLKDKQVRHEVHMERIGWLLLHELLSSRHFTLALRVYWRILRWAENPEQCSSLAIQTFHQHANHKAVIKIFLLHYSRLEPVMESFDQTIHCVVKSVEALEGLSADSIMNALAGMKCSRPGKLQSRWIVQLLRAHWARRKNINSSQEVFENAVVLGLLDKVGAPEAVYRSMVEIAVQAGDAEMAHWYADKVIHDHPYIKHEMALKLVVLKAVAGDWDGVLSTFEEVRASESIKPDAYDIAFTVVLKIFAESNSANDTQEFVMLFVRDMGVRFHSHAVTLVAKKYGQARDMKGLLTWLELCSQQGFALTAGFCNSVLHNCWAKWQMSFPELRMVYAKIKALSPRSSDEVTQRIMSQAAHRSGNGLANVRPGKIITVNKLAYIGKWPNQRNVLEAMNQELTDSRPTAAVNIYKRARRSGMPFSSHCLRLAVLAALQAKNIGAGRALSMIQDAHALGHEVEPAVAVFLKHQIKTFFGSPEDVVIHMRNLISGFESAQIDIAPSVLTHMATTCVNIGQHEKAITLCHMAKDRGGSSHLCFSRQSFKALASAYFELLDIEGMSTLLDDVRESELSADKSVLLHLKSIRRLANKLDESRAKTVLLKMIEDGIQHLTQSRVKVRSQGKLISHRTLEIIEDAVNDLQTQQAEKTTTQSCIVTYQSEENSLSGMVQREVVVG</sequence>
<organism evidence="2 3">
    <name type="scientific">Xylaria bambusicola</name>
    <dbReference type="NCBI Taxonomy" id="326684"/>
    <lineage>
        <taxon>Eukaryota</taxon>
        <taxon>Fungi</taxon>
        <taxon>Dikarya</taxon>
        <taxon>Ascomycota</taxon>
        <taxon>Pezizomycotina</taxon>
        <taxon>Sordariomycetes</taxon>
        <taxon>Xylariomycetidae</taxon>
        <taxon>Xylariales</taxon>
        <taxon>Xylariaceae</taxon>
        <taxon>Xylaria</taxon>
    </lineage>
</organism>